<dbReference type="InterPro" id="IPR015057">
    <property type="entry name" value="Rv2632c-like"/>
</dbReference>
<dbReference type="EMBL" id="FN554889">
    <property type="protein sequence ID" value="CBG68201.1"/>
    <property type="molecule type" value="Genomic_DNA"/>
</dbReference>
<dbReference type="SUPFAM" id="SSF143212">
    <property type="entry name" value="Rv2632c-like"/>
    <property type="match status" value="1"/>
</dbReference>
<keyword evidence="3" id="KW-1185">Reference proteome</keyword>
<dbReference type="AlphaFoldDB" id="C9Z3E4"/>
<dbReference type="Gene3D" id="3.30.160.240">
    <property type="entry name" value="Rv1738"/>
    <property type="match status" value="1"/>
</dbReference>
<dbReference type="KEGG" id="scb:SCAB_10261"/>
<reference evidence="2 3" key="1">
    <citation type="journal article" date="2010" name="Mol. Plant Microbe Interact.">
        <title>Streptomyces scabies 87-22 contains a coronafacic acid-like biosynthetic cluster that contributes to plant-microbe interactions.</title>
        <authorList>
            <person name="Bignell D.R."/>
            <person name="Seipke R.F."/>
            <person name="Huguet-Tapia J.C."/>
            <person name="Chambers A.H."/>
            <person name="Parry R.J."/>
            <person name="Loria R."/>
        </authorList>
    </citation>
    <scope>NUCLEOTIDE SEQUENCE [LARGE SCALE GENOMIC DNA]</scope>
    <source>
        <strain evidence="2 3">87.22</strain>
    </source>
</reference>
<evidence type="ECO:0000256" key="1">
    <source>
        <dbReference type="SAM" id="MobiDB-lite"/>
    </source>
</evidence>
<sequence>MRRNAMAHTAEWKVRLHLFEDDEGATKAHLVLDTGVARIVGRGSAHCHPTDTDVPEIGEELAAGRAMNNLARQLIRAAERDIEGVGASRPSRPQATGWPL</sequence>
<gene>
    <name evidence="2" type="ordered locus">SCAB_10261</name>
</gene>
<feature type="region of interest" description="Disordered" evidence="1">
    <location>
        <begin position="81"/>
        <end position="100"/>
    </location>
</feature>
<name>C9Z3E4_STRSW</name>
<dbReference type="Proteomes" id="UP000001444">
    <property type="component" value="Chromosome"/>
</dbReference>
<dbReference type="HOGENOM" id="CLU_161984_2_0_11"/>
<proteinExistence type="predicted"/>
<dbReference type="InterPro" id="IPR038070">
    <property type="entry name" value="Rv2632c-like_sf"/>
</dbReference>
<evidence type="ECO:0000313" key="3">
    <source>
        <dbReference type="Proteomes" id="UP000001444"/>
    </source>
</evidence>
<dbReference type="STRING" id="680198.SCAB_10261"/>
<protein>
    <recommendedName>
        <fullName evidence="4">DUF1876 domain-containing protein</fullName>
    </recommendedName>
</protein>
<evidence type="ECO:0008006" key="4">
    <source>
        <dbReference type="Google" id="ProtNLM"/>
    </source>
</evidence>
<accession>C9Z3E4</accession>
<organism evidence="2 3">
    <name type="scientific">Streptomyces scabiei (strain 87.22)</name>
    <dbReference type="NCBI Taxonomy" id="680198"/>
    <lineage>
        <taxon>Bacteria</taxon>
        <taxon>Bacillati</taxon>
        <taxon>Actinomycetota</taxon>
        <taxon>Actinomycetes</taxon>
        <taxon>Kitasatosporales</taxon>
        <taxon>Streptomycetaceae</taxon>
        <taxon>Streptomyces</taxon>
    </lineage>
</organism>
<dbReference type="Pfam" id="PF08962">
    <property type="entry name" value="Rv2632c-like"/>
    <property type="match status" value="1"/>
</dbReference>
<evidence type="ECO:0000313" key="2">
    <source>
        <dbReference type="EMBL" id="CBG68201.1"/>
    </source>
</evidence>